<dbReference type="GO" id="GO:0033573">
    <property type="term" value="C:high-affinity iron permease complex"/>
    <property type="evidence" value="ECO:0007669"/>
    <property type="project" value="InterPro"/>
</dbReference>
<feature type="transmembrane region" description="Helical" evidence="9">
    <location>
        <begin position="105"/>
        <end position="123"/>
    </location>
</feature>
<evidence type="ECO:0000313" key="12">
    <source>
        <dbReference type="Proteomes" id="UP000318297"/>
    </source>
</evidence>
<evidence type="ECO:0000256" key="8">
    <source>
        <dbReference type="ARBA" id="ARBA00023136"/>
    </source>
</evidence>
<dbReference type="GO" id="GO:0030313">
    <property type="term" value="C:cell envelope"/>
    <property type="evidence" value="ECO:0007669"/>
    <property type="project" value="UniProtKB-SubCell"/>
</dbReference>
<evidence type="ECO:0000256" key="3">
    <source>
        <dbReference type="ARBA" id="ARBA00005989"/>
    </source>
</evidence>
<feature type="domain" description="Imelysin-like" evidence="10">
    <location>
        <begin position="492"/>
        <end position="692"/>
    </location>
</feature>
<feature type="transmembrane region" description="Helical" evidence="9">
    <location>
        <begin position="213"/>
        <end position="233"/>
    </location>
</feature>
<dbReference type="Proteomes" id="UP000318297">
    <property type="component" value="Unassembled WGS sequence"/>
</dbReference>
<dbReference type="Pfam" id="PF03239">
    <property type="entry name" value="FTR1"/>
    <property type="match status" value="1"/>
</dbReference>
<dbReference type="GO" id="GO:0015093">
    <property type="term" value="F:ferrous iron transmembrane transporter activity"/>
    <property type="evidence" value="ECO:0007669"/>
    <property type="project" value="TreeGrafter"/>
</dbReference>
<evidence type="ECO:0000256" key="6">
    <source>
        <dbReference type="ARBA" id="ARBA00022729"/>
    </source>
</evidence>
<keyword evidence="8 9" id="KW-0472">Membrane</keyword>
<feature type="transmembrane region" description="Helical" evidence="9">
    <location>
        <begin position="180"/>
        <end position="201"/>
    </location>
</feature>
<evidence type="ECO:0000256" key="7">
    <source>
        <dbReference type="ARBA" id="ARBA00022989"/>
    </source>
</evidence>
<comment type="caution">
    <text evidence="11">The sequence shown here is derived from an EMBL/GenBank/DDBJ whole genome shotgun (WGS) entry which is preliminary data.</text>
</comment>
<evidence type="ECO:0000313" key="11">
    <source>
        <dbReference type="EMBL" id="TWE10114.1"/>
    </source>
</evidence>
<dbReference type="AlphaFoldDB" id="A0A561E3C8"/>
<keyword evidence="7 9" id="KW-1133">Transmembrane helix</keyword>
<feature type="transmembrane region" description="Helical" evidence="9">
    <location>
        <begin position="278"/>
        <end position="298"/>
    </location>
</feature>
<feature type="transmembrane region" description="Helical" evidence="9">
    <location>
        <begin position="73"/>
        <end position="93"/>
    </location>
</feature>
<dbReference type="PANTHER" id="PTHR31632:SF2">
    <property type="entry name" value="PLASMA MEMBRANE IRON PERMEASE"/>
    <property type="match status" value="1"/>
</dbReference>
<dbReference type="Pfam" id="PF09375">
    <property type="entry name" value="Peptidase_M75"/>
    <property type="match status" value="1"/>
</dbReference>
<dbReference type="OrthoDB" id="7260758at2"/>
<accession>A0A561E3C8</accession>
<dbReference type="InterPro" id="IPR018976">
    <property type="entry name" value="Imelysin-like"/>
</dbReference>
<dbReference type="PANTHER" id="PTHR31632">
    <property type="entry name" value="IRON TRANSPORTER FTH1"/>
    <property type="match status" value="1"/>
</dbReference>
<dbReference type="CDD" id="cd14656">
    <property type="entry name" value="Imelysin-like_EfeO"/>
    <property type="match status" value="1"/>
</dbReference>
<organism evidence="11 12">
    <name type="scientific">Rudaeicoccus suwonensis</name>
    <dbReference type="NCBI Taxonomy" id="657409"/>
    <lineage>
        <taxon>Bacteria</taxon>
        <taxon>Bacillati</taxon>
        <taxon>Actinomycetota</taxon>
        <taxon>Actinomycetes</taxon>
        <taxon>Micrococcales</taxon>
        <taxon>Dermacoccaceae</taxon>
        <taxon>Rudaeicoccus</taxon>
    </lineage>
</organism>
<feature type="transmembrane region" description="Helical" evidence="9">
    <location>
        <begin position="143"/>
        <end position="160"/>
    </location>
</feature>
<keyword evidence="6" id="KW-0732">Signal</keyword>
<keyword evidence="5 9" id="KW-0812">Transmembrane</keyword>
<dbReference type="InterPro" id="IPR038352">
    <property type="entry name" value="Imelysin_sf"/>
</dbReference>
<evidence type="ECO:0000256" key="1">
    <source>
        <dbReference type="ARBA" id="ARBA00004141"/>
    </source>
</evidence>
<evidence type="ECO:0000259" key="10">
    <source>
        <dbReference type="Pfam" id="PF09375"/>
    </source>
</evidence>
<proteinExistence type="inferred from homology"/>
<evidence type="ECO:0000256" key="2">
    <source>
        <dbReference type="ARBA" id="ARBA00004196"/>
    </source>
</evidence>
<evidence type="ECO:0000256" key="4">
    <source>
        <dbReference type="ARBA" id="ARBA00008333"/>
    </source>
</evidence>
<protein>
    <submittedName>
        <fullName evidence="11">High-affinity iron transporter</fullName>
    </submittedName>
</protein>
<dbReference type="Gene3D" id="1.20.1420.20">
    <property type="entry name" value="M75 peptidase, HXXE motif"/>
    <property type="match status" value="1"/>
</dbReference>
<comment type="similarity">
    <text evidence="4">Belongs to the oxidase-dependent Fe transporter (OFeT) (TC 9.A.10.1) family.</text>
</comment>
<evidence type="ECO:0000256" key="9">
    <source>
        <dbReference type="SAM" id="Phobius"/>
    </source>
</evidence>
<feature type="transmembrane region" description="Helical" evidence="9">
    <location>
        <begin position="352"/>
        <end position="373"/>
    </location>
</feature>
<comment type="similarity">
    <text evidence="3">Belongs to the EfeM/EfeO family.</text>
</comment>
<comment type="subcellular location">
    <subcellularLocation>
        <location evidence="2">Cell envelope</location>
    </subcellularLocation>
    <subcellularLocation>
        <location evidence="1">Membrane</location>
        <topology evidence="1">Multi-pass membrane protein</topology>
    </subcellularLocation>
</comment>
<reference evidence="11 12" key="1">
    <citation type="submission" date="2019-06" db="EMBL/GenBank/DDBJ databases">
        <title>Sequencing the genomes of 1000 actinobacteria strains.</title>
        <authorList>
            <person name="Klenk H.-P."/>
        </authorList>
    </citation>
    <scope>NUCLEOTIDE SEQUENCE [LARGE SCALE GENOMIC DNA]</scope>
    <source>
        <strain evidence="11 12">DSM 19560</strain>
    </source>
</reference>
<name>A0A561E3C8_9MICO</name>
<gene>
    <name evidence="11" type="ORF">BKA23_2465</name>
</gene>
<dbReference type="EMBL" id="VIVQ01000002">
    <property type="protein sequence ID" value="TWE10114.1"/>
    <property type="molecule type" value="Genomic_DNA"/>
</dbReference>
<sequence>MVVRPVGTSLSSVRFDLPRIGEAYLSAVNWSEAVPNLLIGLREGLEAGLIVTILLAAVRKAAPVGQRASTTPVWLGIAGAVSLSLSAATVLTFATDSLSSRAQELVGGILSVLAVCLVTVMIFWMRRTARTLSGEINTKVTEALALGTGALTLTAFLAVSREGLETMLFLWTAAKAAGDTVAPIVGAAIGIAIAIALCILLYRRAVKFNLGTFFSRTAVLLIVIAAGVLAYGLGDLQDAGLLPGSNWIAWDLTGHIDPGSWWVTLIQGVTELAPRMTVLQVVAWVVYLAIVLTTFVLAGRTATTPAAKAVAQSADSAVPDESDTADDEPAAVAAAPVPLSQRFGRLAGDRPLATGAAFVLTPAILAGIALAVIPRSNATTSAVTVTGSKCADGWSSPGTGSQTFAVTNKSSNAGEIMLLDSSGAIAGEIETLGPATTANLTASLSSGSYTFECRMANGKTLQSSAVSVSGASSASGPAPYKPATLAELQPAATAYQAYVRPKLNTLQQQVNTIEADLRSGDMAKARTDWLPAQLTWEQVGAAYDSFGDLGDAIDGLPWGLQNGVNDKDFTGLHRLEYGLWHGQSASTLLGVTTDLHANITKLIGQLPKITIDPTDMPIRAHEILEDAQRDKMVGTDDFGSGAMYPETSADVAATRVVLSMLAPQITSRRPQLVKTITSQLNSLDAALDATKHGDAWRPMSQVPLSAQQQVNAQLGNVLESLSLVPDLLEVPPNS</sequence>
<keyword evidence="12" id="KW-1185">Reference proteome</keyword>
<dbReference type="NCBIfam" id="NF041756">
    <property type="entry name" value="EfeU"/>
    <property type="match status" value="1"/>
</dbReference>
<evidence type="ECO:0000256" key="5">
    <source>
        <dbReference type="ARBA" id="ARBA00022692"/>
    </source>
</evidence>
<dbReference type="InterPro" id="IPR034981">
    <property type="entry name" value="Imelysin-like_EfeO/Algp7"/>
</dbReference>
<dbReference type="InterPro" id="IPR004923">
    <property type="entry name" value="FTR1/Fip1/EfeU"/>
</dbReference>